<evidence type="ECO:0000313" key="1">
    <source>
        <dbReference type="EMBL" id="GFT27835.1"/>
    </source>
</evidence>
<protein>
    <submittedName>
        <fullName evidence="1">Uncharacterized protein</fullName>
    </submittedName>
</protein>
<dbReference type="AlphaFoldDB" id="A0A8X6NRD8"/>
<dbReference type="EMBL" id="BMAW01012278">
    <property type="protein sequence ID" value="GFT27835.1"/>
    <property type="molecule type" value="Genomic_DNA"/>
</dbReference>
<feature type="non-terminal residue" evidence="1">
    <location>
        <position position="1"/>
    </location>
</feature>
<evidence type="ECO:0000313" key="2">
    <source>
        <dbReference type="Proteomes" id="UP000887013"/>
    </source>
</evidence>
<keyword evidence="2" id="KW-1185">Reference proteome</keyword>
<proteinExistence type="predicted"/>
<accession>A0A8X6NRD8</accession>
<dbReference type="Proteomes" id="UP000887013">
    <property type="component" value="Unassembled WGS sequence"/>
</dbReference>
<dbReference type="OrthoDB" id="10070678at2759"/>
<organism evidence="1 2">
    <name type="scientific">Nephila pilipes</name>
    <name type="common">Giant wood spider</name>
    <name type="synonym">Nephila maculata</name>
    <dbReference type="NCBI Taxonomy" id="299642"/>
    <lineage>
        <taxon>Eukaryota</taxon>
        <taxon>Metazoa</taxon>
        <taxon>Ecdysozoa</taxon>
        <taxon>Arthropoda</taxon>
        <taxon>Chelicerata</taxon>
        <taxon>Arachnida</taxon>
        <taxon>Araneae</taxon>
        <taxon>Araneomorphae</taxon>
        <taxon>Entelegynae</taxon>
        <taxon>Araneoidea</taxon>
        <taxon>Nephilidae</taxon>
        <taxon>Nephila</taxon>
    </lineage>
</organism>
<reference evidence="1" key="1">
    <citation type="submission" date="2020-08" db="EMBL/GenBank/DDBJ databases">
        <title>Multicomponent nature underlies the extraordinary mechanical properties of spider dragline silk.</title>
        <authorList>
            <person name="Kono N."/>
            <person name="Nakamura H."/>
            <person name="Mori M."/>
            <person name="Yoshida Y."/>
            <person name="Ohtoshi R."/>
            <person name="Malay A.D."/>
            <person name="Moran D.A.P."/>
            <person name="Tomita M."/>
            <person name="Numata K."/>
            <person name="Arakawa K."/>
        </authorList>
    </citation>
    <scope>NUCLEOTIDE SEQUENCE</scope>
</reference>
<sequence>SVQCNQQDMLLTVNFGSPFHGRVYAKGNPTQCYMVGTGQTTLLFAISLGTRCGTLVEFLCLQTLSGRCGIGQPGRSTGVRCVSTTYSCIPPFRLGSFLRLGGVQDKKDIVHQQKG</sequence>
<name>A0A8X6NRD8_NEPPI</name>
<gene>
    <name evidence="1" type="primary">NCL1_12279</name>
    <name evidence="1" type="ORF">NPIL_367231</name>
</gene>
<comment type="caution">
    <text evidence="1">The sequence shown here is derived from an EMBL/GenBank/DDBJ whole genome shotgun (WGS) entry which is preliminary data.</text>
</comment>